<reference evidence="1" key="1">
    <citation type="journal article" date="2021" name="Genome Biol. Evol.">
        <title>The assembled and annotated genome of the fairy-ring fungus Marasmius oreades.</title>
        <authorList>
            <person name="Hiltunen M."/>
            <person name="Ament-Velasquez S.L."/>
            <person name="Johannesson H."/>
        </authorList>
    </citation>
    <scope>NUCLEOTIDE SEQUENCE</scope>
    <source>
        <strain evidence="1">03SP1</strain>
    </source>
</reference>
<keyword evidence="2" id="KW-1185">Reference proteome</keyword>
<dbReference type="AlphaFoldDB" id="A0A9P7RY91"/>
<dbReference type="Proteomes" id="UP001049176">
    <property type="component" value="Chromosome 6"/>
</dbReference>
<proteinExistence type="predicted"/>
<gene>
    <name evidence="1" type="ORF">E1B28_010666</name>
</gene>
<dbReference type="EMBL" id="CM032186">
    <property type="protein sequence ID" value="KAG7091645.1"/>
    <property type="molecule type" value="Genomic_DNA"/>
</dbReference>
<protein>
    <submittedName>
        <fullName evidence="1">Uncharacterized protein</fullName>
    </submittedName>
</protein>
<dbReference type="Pfam" id="PF18759">
    <property type="entry name" value="Plavaka"/>
    <property type="match status" value="1"/>
</dbReference>
<organism evidence="1 2">
    <name type="scientific">Marasmius oreades</name>
    <name type="common">fairy-ring Marasmius</name>
    <dbReference type="NCBI Taxonomy" id="181124"/>
    <lineage>
        <taxon>Eukaryota</taxon>
        <taxon>Fungi</taxon>
        <taxon>Dikarya</taxon>
        <taxon>Basidiomycota</taxon>
        <taxon>Agaricomycotina</taxon>
        <taxon>Agaricomycetes</taxon>
        <taxon>Agaricomycetidae</taxon>
        <taxon>Agaricales</taxon>
        <taxon>Marasmiineae</taxon>
        <taxon>Marasmiaceae</taxon>
        <taxon>Marasmius</taxon>
    </lineage>
</organism>
<dbReference type="KEGG" id="more:E1B28_010666"/>
<sequence length="172" mass="20021">MWDPGPLKPVQRLYSQAYTSDRMRVLEKEVMWSVLDNCEYKVVVVAIMHHSDSTNLTHLGTASLWPGYKMYGNMSKYLRLNSSQFAVNHVVYVPKFPDSFRAEYERLVDKTATTEVLCYCKQELIHLVWGLLLNNPKFVDVYLNGTLERCADEIMRLLFPCLFAHSADYIEK</sequence>
<dbReference type="GeneID" id="66079742"/>
<dbReference type="RefSeq" id="XP_043008115.1">
    <property type="nucleotide sequence ID" value="XM_043155643.1"/>
</dbReference>
<dbReference type="OrthoDB" id="3208495at2759"/>
<name>A0A9P7RY91_9AGAR</name>
<evidence type="ECO:0000313" key="2">
    <source>
        <dbReference type="Proteomes" id="UP001049176"/>
    </source>
</evidence>
<comment type="caution">
    <text evidence="1">The sequence shown here is derived from an EMBL/GenBank/DDBJ whole genome shotgun (WGS) entry which is preliminary data.</text>
</comment>
<accession>A0A9P7RY91</accession>
<evidence type="ECO:0000313" key="1">
    <source>
        <dbReference type="EMBL" id="KAG7091645.1"/>
    </source>
</evidence>
<dbReference type="InterPro" id="IPR041078">
    <property type="entry name" value="Plavaka"/>
</dbReference>